<keyword evidence="11" id="KW-1185">Reference proteome</keyword>
<dbReference type="NCBIfam" id="TIGR00619">
    <property type="entry name" value="sbcd"/>
    <property type="match status" value="1"/>
</dbReference>
<evidence type="ECO:0000256" key="2">
    <source>
        <dbReference type="ARBA" id="ARBA00011322"/>
    </source>
</evidence>
<dbReference type="GO" id="GO:0006260">
    <property type="term" value="P:DNA replication"/>
    <property type="evidence" value="ECO:0007669"/>
    <property type="project" value="UniProtKB-KW"/>
</dbReference>
<dbReference type="GO" id="GO:0004519">
    <property type="term" value="F:endonuclease activity"/>
    <property type="evidence" value="ECO:0007669"/>
    <property type="project" value="UniProtKB-KW"/>
</dbReference>
<dbReference type="GO" id="GO:0006310">
    <property type="term" value="P:DNA recombination"/>
    <property type="evidence" value="ECO:0007669"/>
    <property type="project" value="UniProtKB-KW"/>
</dbReference>
<dbReference type="RefSeq" id="WP_163316927.1">
    <property type="nucleotide sequence ID" value="NZ_JAAGAA010000012.1"/>
</dbReference>
<proteinExistence type="inferred from homology"/>
<feature type="domain" description="Calcineurin-like phosphoesterase" evidence="8">
    <location>
        <begin position="1"/>
        <end position="230"/>
    </location>
</feature>
<evidence type="ECO:0000256" key="4">
    <source>
        <dbReference type="ARBA" id="ARBA00022722"/>
    </source>
</evidence>
<evidence type="ECO:0000256" key="7">
    <source>
        <dbReference type="RuleBase" id="RU363069"/>
    </source>
</evidence>
<dbReference type="AlphaFoldDB" id="A0A6B2KU84"/>
<keyword evidence="6 7" id="KW-0269">Exonuclease</keyword>
<dbReference type="Pfam" id="PF12320">
    <property type="entry name" value="SbcD_C"/>
    <property type="match status" value="1"/>
</dbReference>
<reference evidence="10 11" key="1">
    <citation type="submission" date="2020-02" db="EMBL/GenBank/DDBJ databases">
        <authorList>
            <person name="Yang Z."/>
        </authorList>
    </citation>
    <scope>NUCLEOTIDE SEQUENCE [LARGE SCALE GENOMIC DNA]</scope>
    <source>
        <strain evidence="10 11">HX-7-9</strain>
    </source>
</reference>
<sequence length="406" mass="43577">MRLLHTSDWHLGQHFMGKNRQAEHAAFISWLVDAVNTHQVDAVLVAGDIFDTGSPPSYAREALNDLVVALARHQVRLVLLAGNHDSPAVLAENKRLFGQLGATVIEAAAENIEAQALLLATRTGEPGAVLCAVPFLRARELARSEAGQSGEDKARALAEALTDHYGRLWAFAKKLAGESGGLPIVASGHLTTVGASSSESVREIYVGSLAAFPTANFPPADYIALGHIHRAQKVGGAEHIRYSGSPLALSFDEAAQDKEVLLVDLLPGEPARVTPLAVPCFQRLLTASGSLAVLPARLSALARELEENTRAWVDVEVVSDDYLNDLLGRVAGMVGELPLDVLRVRRARGQACVTLERTARETLSELTPAEVFARRLAGEEIDEAARQALLSRFDEVVHMLAAEDAQ</sequence>
<evidence type="ECO:0000256" key="1">
    <source>
        <dbReference type="ARBA" id="ARBA00010555"/>
    </source>
</evidence>
<feature type="domain" description="Nuclease SbcCD subunit D C-terminal" evidence="9">
    <location>
        <begin position="280"/>
        <end position="378"/>
    </location>
</feature>
<dbReference type="InterPro" id="IPR004843">
    <property type="entry name" value="Calcineurin-like_PHP"/>
</dbReference>
<dbReference type="PANTHER" id="PTHR30337:SF0">
    <property type="entry name" value="NUCLEASE SBCCD SUBUNIT D"/>
    <property type="match status" value="1"/>
</dbReference>
<evidence type="ECO:0000256" key="6">
    <source>
        <dbReference type="ARBA" id="ARBA00022839"/>
    </source>
</evidence>
<name>A0A6B2KU84_9NEIS</name>
<keyword evidence="4 7" id="KW-0540">Nuclease</keyword>
<gene>
    <name evidence="7 10" type="primary">sbcD</name>
    <name evidence="10" type="ORF">GZH52_13050</name>
</gene>
<keyword evidence="7" id="KW-0255">Endonuclease</keyword>
<evidence type="ECO:0000313" key="10">
    <source>
        <dbReference type="EMBL" id="NDV13708.1"/>
    </source>
</evidence>
<dbReference type="CDD" id="cd00840">
    <property type="entry name" value="MPP_Mre11_N"/>
    <property type="match status" value="1"/>
</dbReference>
<comment type="caution">
    <text evidence="10">The sequence shown here is derived from an EMBL/GenBank/DDBJ whole genome shotgun (WGS) entry which is preliminary data.</text>
</comment>
<keyword evidence="7" id="KW-0235">DNA replication</keyword>
<comment type="subunit">
    <text evidence="2 7">Heterodimer of SbcC and SbcD.</text>
</comment>
<evidence type="ECO:0000256" key="3">
    <source>
        <dbReference type="ARBA" id="ARBA00013365"/>
    </source>
</evidence>
<dbReference type="InterPro" id="IPR029052">
    <property type="entry name" value="Metallo-depent_PP-like"/>
</dbReference>
<dbReference type="Gene3D" id="3.60.21.10">
    <property type="match status" value="1"/>
</dbReference>
<protein>
    <recommendedName>
        <fullName evidence="3 7">Nuclease SbcCD subunit D</fullName>
    </recommendedName>
</protein>
<evidence type="ECO:0000256" key="5">
    <source>
        <dbReference type="ARBA" id="ARBA00022801"/>
    </source>
</evidence>
<dbReference type="EMBL" id="JAAGAA010000012">
    <property type="protein sequence ID" value="NDV13708.1"/>
    <property type="molecule type" value="Genomic_DNA"/>
</dbReference>
<dbReference type="GO" id="GO:0008408">
    <property type="term" value="F:3'-5' exonuclease activity"/>
    <property type="evidence" value="ECO:0007669"/>
    <property type="project" value="InterPro"/>
</dbReference>
<comment type="similarity">
    <text evidence="1 7">Belongs to the SbcD family.</text>
</comment>
<keyword evidence="7" id="KW-0233">DNA recombination</keyword>
<dbReference type="InterPro" id="IPR026843">
    <property type="entry name" value="SbcD_C"/>
</dbReference>
<dbReference type="Proteomes" id="UP000482578">
    <property type="component" value="Unassembled WGS sequence"/>
</dbReference>
<organism evidence="10 11">
    <name type="scientific">Crenobacter caeni</name>
    <dbReference type="NCBI Taxonomy" id="2705474"/>
    <lineage>
        <taxon>Bacteria</taxon>
        <taxon>Pseudomonadati</taxon>
        <taxon>Pseudomonadota</taxon>
        <taxon>Betaproteobacteria</taxon>
        <taxon>Neisseriales</taxon>
        <taxon>Neisseriaceae</taxon>
        <taxon>Crenobacter</taxon>
    </lineage>
</organism>
<dbReference type="SUPFAM" id="SSF56300">
    <property type="entry name" value="Metallo-dependent phosphatases"/>
    <property type="match status" value="1"/>
</dbReference>
<dbReference type="PANTHER" id="PTHR30337">
    <property type="entry name" value="COMPONENT OF ATP-DEPENDENT DSDNA EXONUCLEASE"/>
    <property type="match status" value="1"/>
</dbReference>
<evidence type="ECO:0000259" key="9">
    <source>
        <dbReference type="Pfam" id="PF12320"/>
    </source>
</evidence>
<accession>A0A6B2KU84</accession>
<dbReference type="InterPro" id="IPR050535">
    <property type="entry name" value="DNA_Repair-Maintenance_Comp"/>
</dbReference>
<dbReference type="InterPro" id="IPR004593">
    <property type="entry name" value="SbcD"/>
</dbReference>
<dbReference type="InterPro" id="IPR041796">
    <property type="entry name" value="Mre11_N"/>
</dbReference>
<dbReference type="Pfam" id="PF00149">
    <property type="entry name" value="Metallophos"/>
    <property type="match status" value="1"/>
</dbReference>
<keyword evidence="5 7" id="KW-0378">Hydrolase</keyword>
<evidence type="ECO:0000259" key="8">
    <source>
        <dbReference type="Pfam" id="PF00149"/>
    </source>
</evidence>
<dbReference type="Gene3D" id="3.30.160.720">
    <property type="match status" value="1"/>
</dbReference>
<dbReference type="NCBIfam" id="NF008206">
    <property type="entry name" value="PRK10966.1"/>
    <property type="match status" value="1"/>
</dbReference>
<evidence type="ECO:0000313" key="11">
    <source>
        <dbReference type="Proteomes" id="UP000482578"/>
    </source>
</evidence>
<comment type="function">
    <text evidence="7">SbcCD cleaves DNA hairpin structures. These structures can inhibit DNA replication and are intermediates in certain DNA recombination reactions. The complex acts as a 3'-&gt;5' double strand exonuclease that can open hairpins. It also has a 5' single-strand endonuclease activity.</text>
</comment>